<proteinExistence type="predicted"/>
<dbReference type="PANTHER" id="PTHR34488">
    <property type="entry name" value="SI:CH211-245H14.1-RELATED"/>
    <property type="match status" value="1"/>
</dbReference>
<dbReference type="EMBL" id="JAUCMX010000026">
    <property type="protein sequence ID" value="KAK3510237.1"/>
    <property type="molecule type" value="Genomic_DNA"/>
</dbReference>
<sequence length="869" mass="99848">MALLSLLRFFWNLIVGICDYVYQVDVWRMKAVKKIWRYFQGWIDFILEKVGWSKGPRFHVMVIGNDMNCHKDILSRLDISPKNKVTSADQSDVIMAFVPIGSRAGTDIQAALQKIPENRPVVFMVLHHTFNPDYIAPDSSRAIRRSNVFSVDLLYHEDQGMLKCKRNTEDLEATKKYLQDIQQVDVWRMKAVKKIWRYFQGWIDFILEKVGWSKVLRFHVMVIGNDMNCHKDILSRLDISPKNKVTSVDQSDVIMAFVPIVSRAGTDIQAALQKIPENRPVVFMVLHHTFNPDCIAPDSSREIRRSNVFSVDLLFHEDQGMLKCKRNTEALEATKKYLQDIQDCLCDRVRNRGYQLLLNWSISQSREVGPRFHVMVIGNDMNCHKDILRRLDISPKNKVTSADQSDVIMAFVPIVSRAGTDIQAALQKIPENRPVVFMALHYTFDPNYIAPDSSRAIRRSNVFSVDLLYHEDQGMLKCKRNTEALDKAKKYLQDIQQDEVDFTSRKSKKGWIHFILEKVGQPKVLRFHVMVIGNDMNCHKDILSRLDISPQNKVISADQSDVIMAFVPIVSRAGTDIQAALQKIPVGRSKVLRFHVMVIGNDMNCHKDILSRLGISSQDEEISVYQSDIIMAFVPIVSRAGTDIQAALQKIPENRPVVFMALHYTFDPDYIAPDSSREIHRSNVFSVDLLYHEDQGMLNCKRNTEALEATKKYLQNIQQVVVWRMKAVGRPKVLRFHVMVIGNDMNCHKDILSRLDISSQDEEISADQSDVIIAFVPIVSRAGTDIQAALQKIPENRPVVFMVLHHTFDPDYIAPDSSREIRRSNVFSVDLLFHEDQGMLKCKRNTEALDKAKKYLQDIQVNYNDKLQC</sequence>
<evidence type="ECO:0000313" key="3">
    <source>
        <dbReference type="Proteomes" id="UP001274896"/>
    </source>
</evidence>
<protein>
    <submittedName>
        <fullName evidence="2">Uncharacterized protein</fullName>
    </submittedName>
</protein>
<comment type="caution">
    <text evidence="2">The sequence shown here is derived from an EMBL/GenBank/DDBJ whole genome shotgun (WGS) entry which is preliminary data.</text>
</comment>
<feature type="chain" id="PRO_5042284913" evidence="1">
    <location>
        <begin position="17"/>
        <end position="869"/>
    </location>
</feature>
<name>A0AAE0PY84_9TELE</name>
<keyword evidence="1" id="KW-0732">Signal</keyword>
<feature type="signal peptide" evidence="1">
    <location>
        <begin position="1"/>
        <end position="16"/>
    </location>
</feature>
<evidence type="ECO:0000313" key="2">
    <source>
        <dbReference type="EMBL" id="KAK3510237.1"/>
    </source>
</evidence>
<dbReference type="Proteomes" id="UP001274896">
    <property type="component" value="Unassembled WGS sequence"/>
</dbReference>
<dbReference type="AlphaFoldDB" id="A0AAE0PY84"/>
<keyword evidence="3" id="KW-1185">Reference proteome</keyword>
<reference evidence="2" key="1">
    <citation type="submission" date="2023-06" db="EMBL/GenBank/DDBJ databases">
        <title>Male Hemibagrus guttatus genome.</title>
        <authorList>
            <person name="Bian C."/>
        </authorList>
    </citation>
    <scope>NUCLEOTIDE SEQUENCE</scope>
    <source>
        <strain evidence="2">Male_cb2023</strain>
        <tissue evidence="2">Muscle</tissue>
    </source>
</reference>
<accession>A0AAE0PY84</accession>
<dbReference type="PANTHER" id="PTHR34488:SF1">
    <property type="entry name" value="SI:CH211-245H14.1-RELATED"/>
    <property type="match status" value="1"/>
</dbReference>
<gene>
    <name evidence="2" type="ORF">QTP70_031067</name>
</gene>
<evidence type="ECO:0000256" key="1">
    <source>
        <dbReference type="SAM" id="SignalP"/>
    </source>
</evidence>
<organism evidence="2 3">
    <name type="scientific">Hemibagrus guttatus</name>
    <dbReference type="NCBI Taxonomy" id="175788"/>
    <lineage>
        <taxon>Eukaryota</taxon>
        <taxon>Metazoa</taxon>
        <taxon>Chordata</taxon>
        <taxon>Craniata</taxon>
        <taxon>Vertebrata</taxon>
        <taxon>Euteleostomi</taxon>
        <taxon>Actinopterygii</taxon>
        <taxon>Neopterygii</taxon>
        <taxon>Teleostei</taxon>
        <taxon>Ostariophysi</taxon>
        <taxon>Siluriformes</taxon>
        <taxon>Bagridae</taxon>
        <taxon>Hemibagrus</taxon>
    </lineage>
</organism>